<feature type="transmembrane region" description="Helical" evidence="1">
    <location>
        <begin position="359"/>
        <end position="379"/>
    </location>
</feature>
<evidence type="ECO:0000313" key="2">
    <source>
        <dbReference type="EMBL" id="AEQ21653.1"/>
    </source>
</evidence>
<dbReference type="KEGG" id="ain:Acin_0410"/>
<dbReference type="EMBL" id="CP003058">
    <property type="protein sequence ID" value="AEQ21653.1"/>
    <property type="molecule type" value="Genomic_DNA"/>
</dbReference>
<evidence type="ECO:0008006" key="4">
    <source>
        <dbReference type="Google" id="ProtNLM"/>
    </source>
</evidence>
<dbReference type="eggNOG" id="COG4972">
    <property type="taxonomic scope" value="Bacteria"/>
</dbReference>
<sequence length="521" mass="58584">MHAILLYFLNLFRPYPQKMTVLFLQKEALCLAAFAKGRSETYEIQRYAAAALPPPLSGKKRWDDPGAMAALIREICQHKGIPLKALAIVLSHGDGFLSQLELPELPEKEWKDAVLWEALQYVPYEEGTFGPVLEVMGKKGSPLSALIAAAPLVELEFFECLADMLSCCLVKIEPMALSLGRLLPETERGTALVLSREGTGGTLTAYEKGLPIASETWDTLPSAKVYGPYYEKEKAAGLSPEEEAQRWKSQVKHLTSYLDEAMELSFTDLFVWGEKEAEDAFLSTLAEVTSLAVHNFPSSGFGMAAERFEQAHWKLDRQKILPLLGAAQKGSPPYYLDLQAGRDKEKWLPRRFIEPLTRALAAMTCVLAVFLFSSHLYLVHEKKQLLEQKRAISLWKDRLFQHRRTEQSIHTLTELLSEAEKRTLSWHTLLTELGTSLPSECVLESVEDRRSSKGAILEIRGKTRKRQPLFIWTKDLSRLPAVKKVTLGDMEGKDSQDKTGKALDFTVLIHLEKGRTHDGTD</sequence>
<dbReference type="RefSeq" id="WP_009015567.1">
    <property type="nucleotide sequence ID" value="NC_016077.1"/>
</dbReference>
<keyword evidence="1" id="KW-1133">Transmembrane helix</keyword>
<dbReference type="STRING" id="568816.Acin_0410"/>
<dbReference type="PATRIC" id="fig|568816.4.peg.401"/>
<dbReference type="InParanoid" id="G4Q8M4"/>
<keyword evidence="1" id="KW-0812">Transmembrane</keyword>
<dbReference type="Proteomes" id="UP000007093">
    <property type="component" value="Chromosome"/>
</dbReference>
<evidence type="ECO:0000256" key="1">
    <source>
        <dbReference type="SAM" id="Phobius"/>
    </source>
</evidence>
<reference evidence="2 3" key="1">
    <citation type="journal article" date="2011" name="J. Bacteriol.">
        <title>Complete genome sequence of Acidaminococcus intestini RYC-MR95, a Gram-negative bacterium from the phylum Firmicutes.</title>
        <authorList>
            <person name="D'Auria G."/>
            <person name="Galan J.C."/>
            <person name="Rodriguez-Alcayna M."/>
            <person name="Moya A."/>
            <person name="Baquero F."/>
            <person name="Latorre A."/>
        </authorList>
    </citation>
    <scope>NUCLEOTIDE SEQUENCE [LARGE SCALE GENOMIC DNA]</scope>
    <source>
        <strain evidence="2 3">RyC-MR95</strain>
    </source>
</reference>
<keyword evidence="1" id="KW-0472">Membrane</keyword>
<dbReference type="AlphaFoldDB" id="G4Q8M4"/>
<proteinExistence type="predicted"/>
<organism evidence="2 3">
    <name type="scientific">Acidaminococcus intestini (strain RyC-MR95)</name>
    <dbReference type="NCBI Taxonomy" id="568816"/>
    <lineage>
        <taxon>Bacteria</taxon>
        <taxon>Bacillati</taxon>
        <taxon>Bacillota</taxon>
        <taxon>Negativicutes</taxon>
        <taxon>Acidaminococcales</taxon>
        <taxon>Acidaminococcaceae</taxon>
        <taxon>Acidaminococcus</taxon>
    </lineage>
</organism>
<evidence type="ECO:0000313" key="3">
    <source>
        <dbReference type="Proteomes" id="UP000007093"/>
    </source>
</evidence>
<dbReference type="HOGENOM" id="CLU_522377_0_0_9"/>
<dbReference type="GeneID" id="92877864"/>
<gene>
    <name evidence="2" type="ordered locus">Acin_0410</name>
</gene>
<protein>
    <recommendedName>
        <fullName evidence="4">Fimbrial assembly protein</fullName>
    </recommendedName>
</protein>
<keyword evidence="3" id="KW-1185">Reference proteome</keyword>
<accession>G4Q8M4</accession>
<name>G4Q8M4_ACIIR</name>